<sequence>MSLSELTRHSFQSDSVIGLYRSYPGHIVLQGYLEYAIREGMLSVAVFVASFLQASRSPELHNPATLDMLCRIALDAHYSSGMPPIGSVVSYSESSIVVLGTIQDALALLRTAHSLHISPSHQLASSASELVILLLSCVTDMSQVSTAQAMVHFADTNDMLQTLRLSPDVRHVLETFAMSLSLIIGDDAKAAREAQMMQSLQLALGKSDVLGPSSDADTVTCGLVLHNLVRDTASLDINWLIPSNFGAGSGPEAVACFVAILRWTSWTPTLFYTQMLLSALNCVSQCGSTGLYTGTFSLWRAFVIGRLPRLFVMFEKALEAEGTTEDEWRAAMQAALTAVLQHSDLVARCDHVASQTGGAQSGSEYMQEDLETPRSFIREFLQHLLANCLIDHTFAVTMDHMISNENIPRLRMEAQDTMMDLESYLESKLTAETSSDDAKLLLERICRDPGCHAAFAQVIHKRFTSLTGASDVELPSHFSKLLYSHEAALDIVSLHVSVSEILSHALQFLSDYDCETVGDPQTAVSHLGDVVLFVQSTLARFQVPPTDLFWSPAVIYAVETLKTENATAFTAWFKALFDSSSEGIEDTILRSTKPKTLLLISATLFSHAISARADKKMDADVLNNGVSYFTGPLLNWTLVGVVKALLREIQQKGVSAAIHLEVLQILLLSPSCPRPVLNLCGPGLLRLLSARKAQGIAETSRIDSASIRRVALQSLGLNQAGGWMDQPRLAIREALQSARAGKAPSIDIDRCLTITSPSKFIQLLWSELSVAASLGQMEDSRRMATFILVVLPRSPGTPRLLPLFFHIILPSLITTIDQQPQEHAMDIELMVAIVSSVLTAALHLEWAMHVVCQDKYVLSPSSMSIARKLAEDLRRRKHSHTSAVIIQRLAASPSFVANFPVFMSTEI</sequence>
<evidence type="ECO:0000313" key="11">
    <source>
        <dbReference type="Proteomes" id="UP000054166"/>
    </source>
</evidence>
<evidence type="ECO:0000256" key="9">
    <source>
        <dbReference type="RuleBase" id="RU364142"/>
    </source>
</evidence>
<evidence type="ECO:0000313" key="10">
    <source>
        <dbReference type="EMBL" id="KIM85241.1"/>
    </source>
</evidence>
<dbReference type="GO" id="GO:0003712">
    <property type="term" value="F:transcription coregulator activity"/>
    <property type="evidence" value="ECO:0007669"/>
    <property type="project" value="InterPro"/>
</dbReference>
<evidence type="ECO:0000256" key="3">
    <source>
        <dbReference type="ARBA" id="ARBA00020628"/>
    </source>
</evidence>
<dbReference type="InterPro" id="IPR014801">
    <property type="entry name" value="Mediator_Med5_fun"/>
</dbReference>
<dbReference type="STRING" id="765440.A0A0C3G3R9"/>
<reference evidence="10 11" key="1">
    <citation type="submission" date="2014-04" db="EMBL/GenBank/DDBJ databases">
        <authorList>
            <consortium name="DOE Joint Genome Institute"/>
            <person name="Kuo A."/>
            <person name="Tarkka M."/>
            <person name="Buscot F."/>
            <person name="Kohler A."/>
            <person name="Nagy L.G."/>
            <person name="Floudas D."/>
            <person name="Copeland A."/>
            <person name="Barry K.W."/>
            <person name="Cichocki N."/>
            <person name="Veneault-Fourrey C."/>
            <person name="LaButti K."/>
            <person name="Lindquist E.A."/>
            <person name="Lipzen A."/>
            <person name="Lundell T."/>
            <person name="Morin E."/>
            <person name="Murat C."/>
            <person name="Sun H."/>
            <person name="Tunlid A."/>
            <person name="Henrissat B."/>
            <person name="Grigoriev I.V."/>
            <person name="Hibbett D.S."/>
            <person name="Martin F."/>
            <person name="Nordberg H.P."/>
            <person name="Cantor M.N."/>
            <person name="Hua S.X."/>
        </authorList>
    </citation>
    <scope>NUCLEOTIDE SEQUENCE [LARGE SCALE GENOMIC DNA]</scope>
    <source>
        <strain evidence="10 11">F 1598</strain>
    </source>
</reference>
<name>A0A0C3G3R9_PILCF</name>
<evidence type="ECO:0000256" key="7">
    <source>
        <dbReference type="ARBA" id="ARBA00023242"/>
    </source>
</evidence>
<evidence type="ECO:0000256" key="6">
    <source>
        <dbReference type="ARBA" id="ARBA00023163"/>
    </source>
</evidence>
<comment type="subunit">
    <text evidence="9">Component of the Mediator complex.</text>
</comment>
<dbReference type="PANTHER" id="PTHR35784">
    <property type="entry name" value="MEDIATOR OF RNA POLYMERASE II TRANSCRIPTION SUBUNIT 5"/>
    <property type="match status" value="1"/>
</dbReference>
<dbReference type="GO" id="GO:0006357">
    <property type="term" value="P:regulation of transcription by RNA polymerase II"/>
    <property type="evidence" value="ECO:0007669"/>
    <property type="project" value="InterPro"/>
</dbReference>
<dbReference type="AlphaFoldDB" id="A0A0C3G3R9"/>
<accession>A0A0C3G3R9</accession>
<keyword evidence="5 9" id="KW-0010">Activator</keyword>
<keyword evidence="4 9" id="KW-0805">Transcription regulation</keyword>
<keyword evidence="6 9" id="KW-0804">Transcription</keyword>
<evidence type="ECO:0000256" key="1">
    <source>
        <dbReference type="ARBA" id="ARBA00004123"/>
    </source>
</evidence>
<evidence type="ECO:0000256" key="4">
    <source>
        <dbReference type="ARBA" id="ARBA00023015"/>
    </source>
</evidence>
<evidence type="ECO:0000256" key="5">
    <source>
        <dbReference type="ARBA" id="ARBA00023159"/>
    </source>
</evidence>
<comment type="subcellular location">
    <subcellularLocation>
        <location evidence="1 9">Nucleus</location>
    </subcellularLocation>
</comment>
<dbReference type="EMBL" id="KN832985">
    <property type="protein sequence ID" value="KIM85241.1"/>
    <property type="molecule type" value="Genomic_DNA"/>
</dbReference>
<evidence type="ECO:0000256" key="2">
    <source>
        <dbReference type="ARBA" id="ARBA00008782"/>
    </source>
</evidence>
<dbReference type="Proteomes" id="UP000054166">
    <property type="component" value="Unassembled WGS sequence"/>
</dbReference>
<reference evidence="11" key="2">
    <citation type="submission" date="2015-01" db="EMBL/GenBank/DDBJ databases">
        <title>Evolutionary Origins and Diversification of the Mycorrhizal Mutualists.</title>
        <authorList>
            <consortium name="DOE Joint Genome Institute"/>
            <consortium name="Mycorrhizal Genomics Consortium"/>
            <person name="Kohler A."/>
            <person name="Kuo A."/>
            <person name="Nagy L.G."/>
            <person name="Floudas D."/>
            <person name="Copeland A."/>
            <person name="Barry K.W."/>
            <person name="Cichocki N."/>
            <person name="Veneault-Fourrey C."/>
            <person name="LaButti K."/>
            <person name="Lindquist E.A."/>
            <person name="Lipzen A."/>
            <person name="Lundell T."/>
            <person name="Morin E."/>
            <person name="Murat C."/>
            <person name="Riley R."/>
            <person name="Ohm R."/>
            <person name="Sun H."/>
            <person name="Tunlid A."/>
            <person name="Henrissat B."/>
            <person name="Grigoriev I.V."/>
            <person name="Hibbett D.S."/>
            <person name="Martin F."/>
        </authorList>
    </citation>
    <scope>NUCLEOTIDE SEQUENCE [LARGE SCALE GENOMIC DNA]</scope>
    <source>
        <strain evidence="11">F 1598</strain>
    </source>
</reference>
<gene>
    <name evidence="9" type="primary">MED5</name>
    <name evidence="10" type="ORF">PILCRDRAFT_96395</name>
</gene>
<organism evidence="10 11">
    <name type="scientific">Piloderma croceum (strain F 1598)</name>
    <dbReference type="NCBI Taxonomy" id="765440"/>
    <lineage>
        <taxon>Eukaryota</taxon>
        <taxon>Fungi</taxon>
        <taxon>Dikarya</taxon>
        <taxon>Basidiomycota</taxon>
        <taxon>Agaricomycotina</taxon>
        <taxon>Agaricomycetes</taxon>
        <taxon>Agaricomycetidae</taxon>
        <taxon>Atheliales</taxon>
        <taxon>Atheliaceae</taxon>
        <taxon>Piloderma</taxon>
    </lineage>
</organism>
<keyword evidence="7 9" id="KW-0539">Nucleus</keyword>
<dbReference type="PANTHER" id="PTHR35784:SF1">
    <property type="entry name" value="MEDIATOR OF RNA POLYMERASE II TRANSCRIPTION SUBUNIT 5"/>
    <property type="match status" value="1"/>
</dbReference>
<dbReference type="Pfam" id="PF08689">
    <property type="entry name" value="Med5"/>
    <property type="match status" value="1"/>
</dbReference>
<dbReference type="GO" id="GO:0016592">
    <property type="term" value="C:mediator complex"/>
    <property type="evidence" value="ECO:0007669"/>
    <property type="project" value="InterPro"/>
</dbReference>
<dbReference type="HOGENOM" id="CLU_306283_0_0_1"/>
<comment type="similarity">
    <text evidence="2 9">Belongs to the Mediator complex subunit 5 family.</text>
</comment>
<comment type="function">
    <text evidence="9">Component of the Mediator complex, a coactivator involved in the regulated transcription of nearly all RNA polymerase II-dependent genes. Mediator functions as a bridge to convey information from gene-specific regulatory proteins to the basal RNA polymerase II transcription machinery. Mediator is recruited to promoters by direct interactions with regulatory proteins and serves as a scaffold for the assembly of a functional preinitiation complex with RNA polymerase II and the general transcription factors.</text>
</comment>
<evidence type="ECO:0000256" key="8">
    <source>
        <dbReference type="ARBA" id="ARBA00031256"/>
    </source>
</evidence>
<protein>
    <recommendedName>
        <fullName evidence="3 9">Mediator of RNA polymerase II transcription subunit 5</fullName>
    </recommendedName>
    <alternativeName>
        <fullName evidence="8 9">Mediator complex subunit 5</fullName>
    </alternativeName>
</protein>
<dbReference type="InParanoid" id="A0A0C3G3R9"/>
<dbReference type="OrthoDB" id="5549158at2759"/>
<keyword evidence="11" id="KW-1185">Reference proteome</keyword>
<proteinExistence type="inferred from homology"/>